<evidence type="ECO:0000313" key="3">
    <source>
        <dbReference type="Proteomes" id="UP000726105"/>
    </source>
</evidence>
<evidence type="ECO:0000256" key="1">
    <source>
        <dbReference type="SAM" id="MobiDB-lite"/>
    </source>
</evidence>
<dbReference type="Proteomes" id="UP000726105">
    <property type="component" value="Unassembled WGS sequence"/>
</dbReference>
<organism evidence="2 3">
    <name type="scientific">Candidatus Phosphoribacter hodrii</name>
    <dbReference type="NCBI Taxonomy" id="2953743"/>
    <lineage>
        <taxon>Bacteria</taxon>
        <taxon>Bacillati</taxon>
        <taxon>Actinomycetota</taxon>
        <taxon>Actinomycetes</taxon>
        <taxon>Micrococcales</taxon>
        <taxon>Dermatophilaceae</taxon>
        <taxon>Candidatus Phosphoribacter</taxon>
    </lineage>
</organism>
<accession>A0A935IM90</accession>
<name>A0A935IM90_9MICO</name>
<comment type="caution">
    <text evidence="2">The sequence shown here is derived from an EMBL/GenBank/DDBJ whole genome shotgun (WGS) entry which is preliminary data.</text>
</comment>
<feature type="region of interest" description="Disordered" evidence="1">
    <location>
        <begin position="39"/>
        <end position="80"/>
    </location>
</feature>
<evidence type="ECO:0000313" key="2">
    <source>
        <dbReference type="EMBL" id="MBK7271686.1"/>
    </source>
</evidence>
<dbReference type="AlphaFoldDB" id="A0A935IM90"/>
<reference evidence="2 3" key="1">
    <citation type="submission" date="2020-10" db="EMBL/GenBank/DDBJ databases">
        <title>Connecting structure to function with the recovery of over 1000 high-quality activated sludge metagenome-assembled genomes encoding full-length rRNA genes using long-read sequencing.</title>
        <authorList>
            <person name="Singleton C.M."/>
            <person name="Petriglieri F."/>
            <person name="Kristensen J.M."/>
            <person name="Kirkegaard R.H."/>
            <person name="Michaelsen T.Y."/>
            <person name="Andersen M.H."/>
            <person name="Karst S.M."/>
            <person name="Dueholm M.S."/>
            <person name="Nielsen P.H."/>
            <person name="Albertsen M."/>
        </authorList>
    </citation>
    <scope>NUCLEOTIDE SEQUENCE [LARGE SCALE GENOMIC DNA]</scope>
    <source>
        <strain evidence="2">Ega_18-Q3-R5-49_MAXAC.001</strain>
    </source>
</reference>
<sequence>MARRLVELERRVTDADLKAPEPVSVVPREVIVPTTVAAASPAAANGSGSGEDTVAVDPDTLFDDTAPLHGTAAHDDCGSR</sequence>
<dbReference type="EMBL" id="JADJIB010000001">
    <property type="protein sequence ID" value="MBK7271686.1"/>
    <property type="molecule type" value="Genomic_DNA"/>
</dbReference>
<protein>
    <submittedName>
        <fullName evidence="2">Uncharacterized protein</fullName>
    </submittedName>
</protein>
<proteinExistence type="predicted"/>
<gene>
    <name evidence="2" type="ORF">IPI13_00410</name>
</gene>